<sequence>MNLKIHRADLKFIDELALKIDTTRSAILNNIIRKILIEKLKTEVTEFDSQVLLAVEADKLSSQNIIDGCNDLEESWVFEVARAEIKNEIFYKYNNFKLSEQDQYTDLLSKEEIELEKHSDEHNFCKQLIEQKLVNKND</sequence>
<name>A0A6B9G7F0_PANCY</name>
<dbReference type="AlphaFoldDB" id="A0A6B9G7F0"/>
<protein>
    <submittedName>
        <fullName evidence="1">Uncharacterized protein</fullName>
    </submittedName>
</protein>
<reference evidence="1 2" key="1">
    <citation type="submission" date="2017-11" db="EMBL/GenBank/DDBJ databases">
        <title>Genome sequence of Pantoea cypripedii NE1.</title>
        <authorList>
            <person name="Nascimento F.X."/>
        </authorList>
    </citation>
    <scope>NUCLEOTIDE SEQUENCE [LARGE SCALE GENOMIC DNA]</scope>
    <source>
        <strain evidence="1 2">NE1</strain>
    </source>
</reference>
<dbReference type="Proteomes" id="UP000502005">
    <property type="component" value="Chromosome"/>
</dbReference>
<dbReference type="EMBL" id="CP024768">
    <property type="protein sequence ID" value="QGY31160.1"/>
    <property type="molecule type" value="Genomic_DNA"/>
</dbReference>
<evidence type="ECO:0000313" key="1">
    <source>
        <dbReference type="EMBL" id="QGY31160.1"/>
    </source>
</evidence>
<proteinExistence type="predicted"/>
<organism evidence="1 2">
    <name type="scientific">Pantoea cypripedii</name>
    <name type="common">Pectobacterium cypripedii</name>
    <name type="synonym">Erwinia cypripedii</name>
    <dbReference type="NCBI Taxonomy" id="55209"/>
    <lineage>
        <taxon>Bacteria</taxon>
        <taxon>Pseudomonadati</taxon>
        <taxon>Pseudomonadota</taxon>
        <taxon>Gammaproteobacteria</taxon>
        <taxon>Enterobacterales</taxon>
        <taxon>Erwiniaceae</taxon>
        <taxon>Pantoea</taxon>
    </lineage>
</organism>
<evidence type="ECO:0000313" key="2">
    <source>
        <dbReference type="Proteomes" id="UP000502005"/>
    </source>
</evidence>
<gene>
    <name evidence="1" type="ORF">CUN67_20390</name>
</gene>
<accession>A0A6B9G7F0</accession>